<feature type="domain" description="AB hydrolase-1" evidence="2">
    <location>
        <begin position="25"/>
        <end position="249"/>
    </location>
</feature>
<keyword evidence="4" id="KW-1185">Reference proteome</keyword>
<evidence type="ECO:0000256" key="1">
    <source>
        <dbReference type="ARBA" id="ARBA00022801"/>
    </source>
</evidence>
<sequence>MNGTTSNDRARLHAIETGGGDDPPLVLLHGFDGRAEIFEPLAAVLAAEGRRCLAFDLPGHGRSRDYPGFGPPKVAARAVLGDLQRRGIDAAHVVGHSMGGAVACLMALFEPSRVRSLTLLAPGGFGPQIGVEPIRRMMEARTEEDQRAALQGMVARDFAAPADAVKSLGEREGREQIRQVFELLFSSGHQGVLPLGAIAEAGVPIELLWGEVDPVTPVSQSENLPAAFAATRLAGVGHMLTLEAPGDTLDAIRRAMARAASTGTEVPPAR</sequence>
<dbReference type="Proteomes" id="UP001164020">
    <property type="component" value="Chromosome"/>
</dbReference>
<dbReference type="GO" id="GO:0016787">
    <property type="term" value="F:hydrolase activity"/>
    <property type="evidence" value="ECO:0007669"/>
    <property type="project" value="UniProtKB-KW"/>
</dbReference>
<dbReference type="SUPFAM" id="SSF53474">
    <property type="entry name" value="alpha/beta-Hydrolases"/>
    <property type="match status" value="1"/>
</dbReference>
<evidence type="ECO:0000313" key="3">
    <source>
        <dbReference type="EMBL" id="WAP69621.1"/>
    </source>
</evidence>
<dbReference type="InterPro" id="IPR000639">
    <property type="entry name" value="Epox_hydrolase-like"/>
</dbReference>
<keyword evidence="1 3" id="KW-0378">Hydrolase</keyword>
<evidence type="ECO:0000313" key="4">
    <source>
        <dbReference type="Proteomes" id="UP001164020"/>
    </source>
</evidence>
<proteinExistence type="predicted"/>
<gene>
    <name evidence="3" type="ORF">OH818_05180</name>
</gene>
<accession>A0ABY7C313</accession>
<evidence type="ECO:0000259" key="2">
    <source>
        <dbReference type="Pfam" id="PF12697"/>
    </source>
</evidence>
<protein>
    <submittedName>
        <fullName evidence="3">Alpha/beta fold hydrolase</fullName>
    </submittedName>
</protein>
<reference evidence="3" key="1">
    <citation type="submission" date="2022-12" db="EMBL/GenBank/DDBJ databases">
        <title>Jiella pelagia sp. nov., isolated from phosphonate enriched culture of Northwest Pacific surface seawater.</title>
        <authorList>
            <person name="Shin D.Y."/>
            <person name="Hwang C.Y."/>
        </authorList>
    </citation>
    <scope>NUCLEOTIDE SEQUENCE</scope>
    <source>
        <strain evidence="3">HL-NP1</strain>
    </source>
</reference>
<name>A0ABY7C313_9HYPH</name>
<dbReference type="PRINTS" id="PR00412">
    <property type="entry name" value="EPOXHYDRLASE"/>
</dbReference>
<dbReference type="Pfam" id="PF12697">
    <property type="entry name" value="Abhydrolase_6"/>
    <property type="match status" value="1"/>
</dbReference>
<dbReference type="EMBL" id="CP114029">
    <property type="protein sequence ID" value="WAP69621.1"/>
    <property type="molecule type" value="Genomic_DNA"/>
</dbReference>
<dbReference type="InterPro" id="IPR029058">
    <property type="entry name" value="AB_hydrolase_fold"/>
</dbReference>
<dbReference type="InterPro" id="IPR000073">
    <property type="entry name" value="AB_hydrolase_1"/>
</dbReference>
<organism evidence="3 4">
    <name type="scientific">Jiella pelagia</name>
    <dbReference type="NCBI Taxonomy" id="2986949"/>
    <lineage>
        <taxon>Bacteria</taxon>
        <taxon>Pseudomonadati</taxon>
        <taxon>Pseudomonadota</taxon>
        <taxon>Alphaproteobacteria</taxon>
        <taxon>Hyphomicrobiales</taxon>
        <taxon>Aurantimonadaceae</taxon>
        <taxon>Jiella</taxon>
    </lineage>
</organism>
<dbReference type="InterPro" id="IPR050266">
    <property type="entry name" value="AB_hydrolase_sf"/>
</dbReference>
<dbReference type="PANTHER" id="PTHR43798:SF31">
    <property type="entry name" value="AB HYDROLASE SUPERFAMILY PROTEIN YCLE"/>
    <property type="match status" value="1"/>
</dbReference>
<dbReference type="PRINTS" id="PR00111">
    <property type="entry name" value="ABHYDROLASE"/>
</dbReference>
<dbReference type="Gene3D" id="3.40.50.1820">
    <property type="entry name" value="alpha/beta hydrolase"/>
    <property type="match status" value="1"/>
</dbReference>
<dbReference type="PANTHER" id="PTHR43798">
    <property type="entry name" value="MONOACYLGLYCEROL LIPASE"/>
    <property type="match status" value="1"/>
</dbReference>
<dbReference type="RefSeq" id="WP_268882057.1">
    <property type="nucleotide sequence ID" value="NZ_CP114029.1"/>
</dbReference>